<organism evidence="2 3">
    <name type="scientific">Helianthus annuus</name>
    <name type="common">Common sunflower</name>
    <dbReference type="NCBI Taxonomy" id="4232"/>
    <lineage>
        <taxon>Eukaryota</taxon>
        <taxon>Viridiplantae</taxon>
        <taxon>Streptophyta</taxon>
        <taxon>Embryophyta</taxon>
        <taxon>Tracheophyta</taxon>
        <taxon>Spermatophyta</taxon>
        <taxon>Magnoliopsida</taxon>
        <taxon>eudicotyledons</taxon>
        <taxon>Gunneridae</taxon>
        <taxon>Pentapetalae</taxon>
        <taxon>asterids</taxon>
        <taxon>campanulids</taxon>
        <taxon>Asterales</taxon>
        <taxon>Asteraceae</taxon>
        <taxon>Asteroideae</taxon>
        <taxon>Heliantheae alliance</taxon>
        <taxon>Heliantheae</taxon>
        <taxon>Helianthus</taxon>
    </lineage>
</organism>
<protein>
    <submittedName>
        <fullName evidence="2">Uncharacterized protein</fullName>
    </submittedName>
</protein>
<feature type="region of interest" description="Disordered" evidence="1">
    <location>
        <begin position="21"/>
        <end position="74"/>
    </location>
</feature>
<evidence type="ECO:0000256" key="1">
    <source>
        <dbReference type="SAM" id="MobiDB-lite"/>
    </source>
</evidence>
<evidence type="ECO:0000313" key="3">
    <source>
        <dbReference type="Proteomes" id="UP000215914"/>
    </source>
</evidence>
<name>A0A9K3DLP2_HELAN</name>
<proteinExistence type="predicted"/>
<comment type="caution">
    <text evidence="2">The sequence shown here is derived from an EMBL/GenBank/DDBJ whole genome shotgun (WGS) entry which is preliminary data.</text>
</comment>
<dbReference type="Proteomes" id="UP000215914">
    <property type="component" value="Unassembled WGS sequence"/>
</dbReference>
<dbReference type="EMBL" id="MNCJ02000332">
    <property type="protein sequence ID" value="KAF5757606.1"/>
    <property type="molecule type" value="Genomic_DNA"/>
</dbReference>
<accession>A0A9K3DLP2</accession>
<evidence type="ECO:0000313" key="2">
    <source>
        <dbReference type="EMBL" id="KAF5757606.1"/>
    </source>
</evidence>
<feature type="region of interest" description="Disordered" evidence="1">
    <location>
        <begin position="127"/>
        <end position="154"/>
    </location>
</feature>
<gene>
    <name evidence="2" type="ORF">HanXRQr2_Chr17g0828691</name>
</gene>
<dbReference type="AlphaFoldDB" id="A0A9K3DLP2"/>
<keyword evidence="3" id="KW-1185">Reference proteome</keyword>
<reference evidence="2" key="1">
    <citation type="journal article" date="2017" name="Nature">
        <title>The sunflower genome provides insights into oil metabolism, flowering and Asterid evolution.</title>
        <authorList>
            <person name="Badouin H."/>
            <person name="Gouzy J."/>
            <person name="Grassa C.J."/>
            <person name="Murat F."/>
            <person name="Staton S.E."/>
            <person name="Cottret L."/>
            <person name="Lelandais-Briere C."/>
            <person name="Owens G.L."/>
            <person name="Carrere S."/>
            <person name="Mayjonade B."/>
            <person name="Legrand L."/>
            <person name="Gill N."/>
            <person name="Kane N.C."/>
            <person name="Bowers J.E."/>
            <person name="Hubner S."/>
            <person name="Bellec A."/>
            <person name="Berard A."/>
            <person name="Berges H."/>
            <person name="Blanchet N."/>
            <person name="Boniface M.C."/>
            <person name="Brunel D."/>
            <person name="Catrice O."/>
            <person name="Chaidir N."/>
            <person name="Claudel C."/>
            <person name="Donnadieu C."/>
            <person name="Faraut T."/>
            <person name="Fievet G."/>
            <person name="Helmstetter N."/>
            <person name="King M."/>
            <person name="Knapp S.J."/>
            <person name="Lai Z."/>
            <person name="Le Paslier M.C."/>
            <person name="Lippi Y."/>
            <person name="Lorenzon L."/>
            <person name="Mandel J.R."/>
            <person name="Marage G."/>
            <person name="Marchand G."/>
            <person name="Marquand E."/>
            <person name="Bret-Mestries E."/>
            <person name="Morien E."/>
            <person name="Nambeesan S."/>
            <person name="Nguyen T."/>
            <person name="Pegot-Espagnet P."/>
            <person name="Pouilly N."/>
            <person name="Raftis F."/>
            <person name="Sallet E."/>
            <person name="Schiex T."/>
            <person name="Thomas J."/>
            <person name="Vandecasteele C."/>
            <person name="Vares D."/>
            <person name="Vear F."/>
            <person name="Vautrin S."/>
            <person name="Crespi M."/>
            <person name="Mangin B."/>
            <person name="Burke J.M."/>
            <person name="Salse J."/>
            <person name="Munos S."/>
            <person name="Vincourt P."/>
            <person name="Rieseberg L.H."/>
            <person name="Langlade N.B."/>
        </authorList>
    </citation>
    <scope>NUCLEOTIDE SEQUENCE</scope>
    <source>
        <tissue evidence="2">Leaves</tissue>
    </source>
</reference>
<dbReference type="Gramene" id="mRNA:HanXRQr2_Chr17g0828691">
    <property type="protein sequence ID" value="CDS:HanXRQr2_Chr17g0828691.1"/>
    <property type="gene ID" value="HanXRQr2_Chr17g0828691"/>
</dbReference>
<reference evidence="2" key="2">
    <citation type="submission" date="2020-06" db="EMBL/GenBank/DDBJ databases">
        <title>Helianthus annuus Genome sequencing and assembly Release 2.</title>
        <authorList>
            <person name="Gouzy J."/>
            <person name="Langlade N."/>
            <person name="Munos S."/>
        </authorList>
    </citation>
    <scope>NUCLEOTIDE SEQUENCE</scope>
    <source>
        <tissue evidence="2">Leaves</tissue>
    </source>
</reference>
<sequence length="154" mass="17546">MTFGIKELQQAGIVSYTEPYDWEPIRQGPQVQPPEGHPAEDVMMQIDPTHRQRPPQRHERSAPQYPRRQPPPEQLTLESFSGYVEQRFDRLEHMIQTCQERQEEALRYIMSMHSMGIPDFFQPREQGGSAGAGERFDPVPPFHVFGEGGSGAGG</sequence>